<comment type="caution">
    <text evidence="2">The sequence shown here is derived from an EMBL/GenBank/DDBJ whole genome shotgun (WGS) entry which is preliminary data.</text>
</comment>
<sequence length="205" mass="24235">MKKIYDKNLINKVKEEYKIDNYFSKEYEFIVIEYEEDETIINPLEKTQYIQFVLKGTLLISFIDQEGRQTVVSQSEELCILGDMEFVDDLNPMFFAEAKTKVKTLALSLKDNKEKLNQDIKFLHTLLNSIASKLKQSSTNQFVYQSVEERFLYYLKYYCYGSLKSIEEATNYLHCSRRQLQRILKKLCDEGKMIKEGKGKYKIKG</sequence>
<feature type="domain" description="Cyclic nucleotide-binding" evidence="1">
    <location>
        <begin position="32"/>
        <end position="118"/>
    </location>
</feature>
<dbReference type="InterPro" id="IPR000595">
    <property type="entry name" value="cNMP-bd_dom"/>
</dbReference>
<dbReference type="Pfam" id="PF00027">
    <property type="entry name" value="cNMP_binding"/>
    <property type="match status" value="1"/>
</dbReference>
<evidence type="ECO:0000259" key="1">
    <source>
        <dbReference type="Pfam" id="PF00027"/>
    </source>
</evidence>
<protein>
    <submittedName>
        <fullName evidence="2">Cyclic nucleotide-binding domain-containing protein</fullName>
    </submittedName>
</protein>
<dbReference type="Proteomes" id="UP001204814">
    <property type="component" value="Unassembled WGS sequence"/>
</dbReference>
<dbReference type="SUPFAM" id="SSF51206">
    <property type="entry name" value="cAMP-binding domain-like"/>
    <property type="match status" value="1"/>
</dbReference>
<dbReference type="EMBL" id="JANGBO010000020">
    <property type="protein sequence ID" value="MCQ5062824.1"/>
    <property type="molecule type" value="Genomic_DNA"/>
</dbReference>
<dbReference type="AlphaFoldDB" id="A0AAP2XNW4"/>
<name>A0AAP2XNW4_9FIRM</name>
<dbReference type="Gene3D" id="2.60.120.10">
    <property type="entry name" value="Jelly Rolls"/>
    <property type="match status" value="1"/>
</dbReference>
<proteinExistence type="predicted"/>
<accession>A0AAP2XNW4</accession>
<dbReference type="RefSeq" id="WP_117346216.1">
    <property type="nucleotide sequence ID" value="NZ_JADPGG010000103.1"/>
</dbReference>
<reference evidence="2" key="1">
    <citation type="submission" date="2022-06" db="EMBL/GenBank/DDBJ databases">
        <title>Isolation of gut microbiota from human fecal samples.</title>
        <authorList>
            <person name="Pamer E.G."/>
            <person name="Barat B."/>
            <person name="Waligurski E."/>
            <person name="Medina S."/>
            <person name="Paddock L."/>
            <person name="Mostad J."/>
        </authorList>
    </citation>
    <scope>NUCLEOTIDE SEQUENCE</scope>
    <source>
        <strain evidence="2">DFI.6.24</strain>
    </source>
</reference>
<gene>
    <name evidence="2" type="ORF">NE542_13455</name>
</gene>
<organism evidence="2 3">
    <name type="scientific">Faecalibacillus intestinalis</name>
    <dbReference type="NCBI Taxonomy" id="1982626"/>
    <lineage>
        <taxon>Bacteria</taxon>
        <taxon>Bacillati</taxon>
        <taxon>Bacillota</taxon>
        <taxon>Erysipelotrichia</taxon>
        <taxon>Erysipelotrichales</taxon>
        <taxon>Coprobacillaceae</taxon>
        <taxon>Faecalibacillus</taxon>
    </lineage>
</organism>
<dbReference type="InterPro" id="IPR018490">
    <property type="entry name" value="cNMP-bd_dom_sf"/>
</dbReference>
<evidence type="ECO:0000313" key="3">
    <source>
        <dbReference type="Proteomes" id="UP001204814"/>
    </source>
</evidence>
<evidence type="ECO:0000313" key="2">
    <source>
        <dbReference type="EMBL" id="MCQ5062824.1"/>
    </source>
</evidence>
<dbReference type="InterPro" id="IPR014710">
    <property type="entry name" value="RmlC-like_jellyroll"/>
</dbReference>